<dbReference type="GO" id="GO:0044877">
    <property type="term" value="F:protein-containing complex binding"/>
    <property type="evidence" value="ECO:0007669"/>
    <property type="project" value="TreeGrafter"/>
</dbReference>
<evidence type="ECO:0000259" key="1">
    <source>
        <dbReference type="Pfam" id="PF13460"/>
    </source>
</evidence>
<dbReference type="OrthoDB" id="9774199at2"/>
<dbReference type="STRING" id="1005945.SAMN05216561_108167"/>
<sequence length="307" mass="31988">MQVLVTGATGFVGSALTQALVDGGHQVQAMTRRPDDYEGPGTPVAGDMSDETSLRQALAGVDVAYYLIHSLSSKDFEEEDAAGATAFGAAAAAQGVGQIVYLGGLGDEADGLSPHLRSRREVEALLGADGVPVTVLRAAIVVGRGGISWEMTRQLVDRLPLLVAPSWAQTRTQPIALADAVTYLVGVLDEPRALGRVFEIGGADVVTYEDMLVRAAKIQNGADVALVSVPLPENDLVDAVVARASSYGLAALTEVDVDTAKNLIESMSTEVVVSDDAISGVVDLQPMGYDEMVRVALGDRGREGQAV</sequence>
<dbReference type="SUPFAM" id="SSF51735">
    <property type="entry name" value="NAD(P)-binding Rossmann-fold domains"/>
    <property type="match status" value="1"/>
</dbReference>
<reference evidence="2 3" key="1">
    <citation type="submission" date="2016-10" db="EMBL/GenBank/DDBJ databases">
        <authorList>
            <person name="de Groot N.N."/>
        </authorList>
    </citation>
    <scope>NUCLEOTIDE SEQUENCE [LARGE SCALE GENOMIC DNA]</scope>
    <source>
        <strain evidence="2 3">CGMCC 1.11156</strain>
    </source>
</reference>
<evidence type="ECO:0000313" key="2">
    <source>
        <dbReference type="EMBL" id="SFI44401.1"/>
    </source>
</evidence>
<keyword evidence="3" id="KW-1185">Reference proteome</keyword>
<dbReference type="EMBL" id="FOQG01000008">
    <property type="protein sequence ID" value="SFI44401.1"/>
    <property type="molecule type" value="Genomic_DNA"/>
</dbReference>
<name>A0A1I3I8Y5_9ACTN</name>
<dbReference type="RefSeq" id="WP_091113532.1">
    <property type="nucleotide sequence ID" value="NZ_BKAF01000036.1"/>
</dbReference>
<dbReference type="Pfam" id="PF13460">
    <property type="entry name" value="NAD_binding_10"/>
    <property type="match status" value="1"/>
</dbReference>
<protein>
    <submittedName>
        <fullName evidence="2">Uncharacterized conserved protein YbjT, contains NAD(P)-binding and DUF2867 domains</fullName>
    </submittedName>
</protein>
<accession>A0A1I3I8Y5</accession>
<dbReference type="PANTHER" id="PTHR12126">
    <property type="entry name" value="NADH-UBIQUINONE OXIDOREDUCTASE 39 KDA SUBUNIT-RELATED"/>
    <property type="match status" value="1"/>
</dbReference>
<organism evidence="2 3">
    <name type="scientific">Nocardioides psychrotolerans</name>
    <dbReference type="NCBI Taxonomy" id="1005945"/>
    <lineage>
        <taxon>Bacteria</taxon>
        <taxon>Bacillati</taxon>
        <taxon>Actinomycetota</taxon>
        <taxon>Actinomycetes</taxon>
        <taxon>Propionibacteriales</taxon>
        <taxon>Nocardioidaceae</taxon>
        <taxon>Nocardioides</taxon>
    </lineage>
</organism>
<dbReference type="InterPro" id="IPR051207">
    <property type="entry name" value="ComplexI_NDUFA9_subunit"/>
</dbReference>
<dbReference type="Gene3D" id="3.40.50.720">
    <property type="entry name" value="NAD(P)-binding Rossmann-like Domain"/>
    <property type="match status" value="1"/>
</dbReference>
<dbReference type="InterPro" id="IPR016040">
    <property type="entry name" value="NAD(P)-bd_dom"/>
</dbReference>
<dbReference type="PANTHER" id="PTHR12126:SF11">
    <property type="entry name" value="NADH DEHYDROGENASE [UBIQUINONE] 1 ALPHA SUBCOMPLEX SUBUNIT 9, MITOCHONDRIAL"/>
    <property type="match status" value="1"/>
</dbReference>
<dbReference type="InterPro" id="IPR036291">
    <property type="entry name" value="NAD(P)-bd_dom_sf"/>
</dbReference>
<evidence type="ECO:0000313" key="3">
    <source>
        <dbReference type="Proteomes" id="UP000198649"/>
    </source>
</evidence>
<dbReference type="AlphaFoldDB" id="A0A1I3I8Y5"/>
<feature type="domain" description="NAD(P)-binding" evidence="1">
    <location>
        <begin position="7"/>
        <end position="140"/>
    </location>
</feature>
<proteinExistence type="predicted"/>
<dbReference type="Proteomes" id="UP000198649">
    <property type="component" value="Unassembled WGS sequence"/>
</dbReference>
<gene>
    <name evidence="2" type="ORF">SAMN05216561_108167</name>
</gene>